<dbReference type="InterPro" id="IPR001041">
    <property type="entry name" value="2Fe-2S_ferredoxin-type"/>
</dbReference>
<dbReference type="InterPro" id="IPR012675">
    <property type="entry name" value="Beta-grasp_dom_sf"/>
</dbReference>
<dbReference type="EMBL" id="BSNM01000008">
    <property type="protein sequence ID" value="GLQ30684.1"/>
    <property type="molecule type" value="Genomic_DNA"/>
</dbReference>
<protein>
    <recommendedName>
        <fullName evidence="1">2Fe-2S ferredoxin-type domain-containing protein</fullName>
    </recommendedName>
</protein>
<accession>A0AA37S937</accession>
<dbReference type="PANTHER" id="PTHR30212">
    <property type="entry name" value="PROTEIN YIIM"/>
    <property type="match status" value="1"/>
</dbReference>
<dbReference type="NCBIfam" id="NF007985">
    <property type="entry name" value="PRK10713.1"/>
    <property type="match status" value="1"/>
</dbReference>
<dbReference type="Proteomes" id="UP001161389">
    <property type="component" value="Unassembled WGS sequence"/>
</dbReference>
<dbReference type="CDD" id="cd00207">
    <property type="entry name" value="fer2"/>
    <property type="match status" value="1"/>
</dbReference>
<dbReference type="AlphaFoldDB" id="A0AA37S937"/>
<dbReference type="GO" id="GO:0051537">
    <property type="term" value="F:2 iron, 2 sulfur cluster binding"/>
    <property type="evidence" value="ECO:0007669"/>
    <property type="project" value="InterPro"/>
</dbReference>
<dbReference type="InterPro" id="IPR006058">
    <property type="entry name" value="2Fe2S_fd_BS"/>
</dbReference>
<sequence>MSDEIKVQVDDLMAVYVPKSEPILDSLEQHDIRIEYQCRSGYCGACRVKLLEGRVEYQEPPLAFLKENEIVTCCSRAITDIKIERPL</sequence>
<dbReference type="InterPro" id="IPR036010">
    <property type="entry name" value="2Fe-2S_ferredoxin-like_sf"/>
</dbReference>
<gene>
    <name evidence="2" type="ORF">GCM10007876_11630</name>
</gene>
<dbReference type="PROSITE" id="PS00197">
    <property type="entry name" value="2FE2S_FER_1"/>
    <property type="match status" value="1"/>
</dbReference>
<dbReference type="PANTHER" id="PTHR30212:SF2">
    <property type="entry name" value="PROTEIN YIIM"/>
    <property type="match status" value="1"/>
</dbReference>
<dbReference type="Pfam" id="PF00111">
    <property type="entry name" value="Fer2"/>
    <property type="match status" value="1"/>
</dbReference>
<reference evidence="2" key="1">
    <citation type="journal article" date="2014" name="Int. J. Syst. Evol. Microbiol.">
        <title>Complete genome sequence of Corynebacterium casei LMG S-19264T (=DSM 44701T), isolated from a smear-ripened cheese.</title>
        <authorList>
            <consortium name="US DOE Joint Genome Institute (JGI-PGF)"/>
            <person name="Walter F."/>
            <person name="Albersmeier A."/>
            <person name="Kalinowski J."/>
            <person name="Ruckert C."/>
        </authorList>
    </citation>
    <scope>NUCLEOTIDE SEQUENCE</scope>
    <source>
        <strain evidence="2">NBRC 110071</strain>
    </source>
</reference>
<dbReference type="InterPro" id="IPR052353">
    <property type="entry name" value="Benzoxazolinone_Detox_Enz"/>
</dbReference>
<dbReference type="RefSeq" id="WP_284379897.1">
    <property type="nucleotide sequence ID" value="NZ_BSNM01000008.1"/>
</dbReference>
<dbReference type="PROSITE" id="PS51085">
    <property type="entry name" value="2FE2S_FER_2"/>
    <property type="match status" value="1"/>
</dbReference>
<proteinExistence type="predicted"/>
<organism evidence="2 3">
    <name type="scientific">Litoribrevibacter albus</name>
    <dbReference type="NCBI Taxonomy" id="1473156"/>
    <lineage>
        <taxon>Bacteria</taxon>
        <taxon>Pseudomonadati</taxon>
        <taxon>Pseudomonadota</taxon>
        <taxon>Gammaproteobacteria</taxon>
        <taxon>Oceanospirillales</taxon>
        <taxon>Oceanospirillaceae</taxon>
        <taxon>Litoribrevibacter</taxon>
    </lineage>
</organism>
<feature type="domain" description="2Fe-2S ferredoxin-type" evidence="1">
    <location>
        <begin position="3"/>
        <end position="87"/>
    </location>
</feature>
<reference evidence="2" key="2">
    <citation type="submission" date="2023-01" db="EMBL/GenBank/DDBJ databases">
        <title>Draft genome sequence of Litoribrevibacter albus strain NBRC 110071.</title>
        <authorList>
            <person name="Sun Q."/>
            <person name="Mori K."/>
        </authorList>
    </citation>
    <scope>NUCLEOTIDE SEQUENCE</scope>
    <source>
        <strain evidence="2">NBRC 110071</strain>
    </source>
</reference>
<evidence type="ECO:0000313" key="2">
    <source>
        <dbReference type="EMBL" id="GLQ30684.1"/>
    </source>
</evidence>
<dbReference type="SUPFAM" id="SSF54292">
    <property type="entry name" value="2Fe-2S ferredoxin-like"/>
    <property type="match status" value="1"/>
</dbReference>
<keyword evidence="3" id="KW-1185">Reference proteome</keyword>
<dbReference type="Gene3D" id="3.10.20.30">
    <property type="match status" value="1"/>
</dbReference>
<name>A0AA37S937_9GAMM</name>
<evidence type="ECO:0000259" key="1">
    <source>
        <dbReference type="PROSITE" id="PS51085"/>
    </source>
</evidence>
<evidence type="ECO:0000313" key="3">
    <source>
        <dbReference type="Proteomes" id="UP001161389"/>
    </source>
</evidence>
<comment type="caution">
    <text evidence="2">The sequence shown here is derived from an EMBL/GenBank/DDBJ whole genome shotgun (WGS) entry which is preliminary data.</text>
</comment>